<sequence>MLEIVPTIPLHVTDVALQVGGGDFLYWALIFFVLAVVAAAVGARGVAGISMEIARIFVLVFIILAVVALLL</sequence>
<evidence type="ECO:0000256" key="2">
    <source>
        <dbReference type="ARBA" id="ARBA00022692"/>
    </source>
</evidence>
<keyword evidence="7" id="KW-1185">Reference proteome</keyword>
<comment type="caution">
    <text evidence="5">Lacks conserved residue(s) required for the propagation of feature annotation.</text>
</comment>
<dbReference type="AlphaFoldDB" id="A0A1H6FSE3"/>
<name>A0A1H6FSE3_9EURY</name>
<keyword evidence="4 5" id="KW-0472">Membrane</keyword>
<feature type="transmembrane region" description="Helical" evidence="5">
    <location>
        <begin position="24"/>
        <end position="41"/>
    </location>
</feature>
<proteinExistence type="inferred from homology"/>
<organism evidence="6 7">
    <name type="scientific">Natronorubrum sediminis</name>
    <dbReference type="NCBI Taxonomy" id="640943"/>
    <lineage>
        <taxon>Archaea</taxon>
        <taxon>Methanobacteriati</taxon>
        <taxon>Methanobacteriota</taxon>
        <taxon>Stenosarchaea group</taxon>
        <taxon>Halobacteria</taxon>
        <taxon>Halobacteriales</taxon>
        <taxon>Natrialbaceae</taxon>
        <taxon>Natronorubrum</taxon>
    </lineage>
</organism>
<gene>
    <name evidence="6" type="ORF">SAMN04487967_0963</name>
</gene>
<comment type="similarity">
    <text evidence="5">Belongs to the UPF0391 family.</text>
</comment>
<keyword evidence="2 5" id="KW-0812">Transmembrane</keyword>
<evidence type="ECO:0000256" key="5">
    <source>
        <dbReference type="HAMAP-Rule" id="MF_01361"/>
    </source>
</evidence>
<dbReference type="RefSeq" id="WP_090505638.1">
    <property type="nucleotide sequence ID" value="NZ_FNWL01000001.1"/>
</dbReference>
<keyword evidence="3 5" id="KW-1133">Transmembrane helix</keyword>
<keyword evidence="1 5" id="KW-1003">Cell membrane</keyword>
<evidence type="ECO:0000256" key="3">
    <source>
        <dbReference type="ARBA" id="ARBA00022989"/>
    </source>
</evidence>
<evidence type="ECO:0000313" key="6">
    <source>
        <dbReference type="EMBL" id="SEH12783.1"/>
    </source>
</evidence>
<accession>A0A1H6FSE3</accession>
<dbReference type="Pfam" id="PF07043">
    <property type="entry name" value="DUF1328"/>
    <property type="match status" value="1"/>
</dbReference>
<evidence type="ECO:0000313" key="7">
    <source>
        <dbReference type="Proteomes" id="UP000199112"/>
    </source>
</evidence>
<dbReference type="NCBIfam" id="NF010229">
    <property type="entry name" value="PRK13682.1-4"/>
    <property type="match status" value="1"/>
</dbReference>
<protein>
    <recommendedName>
        <fullName evidence="5">UPF0391 membrane protein SAMN04487967_0963</fullName>
    </recommendedName>
</protein>
<dbReference type="OrthoDB" id="379612at2157"/>
<dbReference type="InterPro" id="IPR009760">
    <property type="entry name" value="DUF1328"/>
</dbReference>
<feature type="transmembrane region" description="Helical" evidence="5">
    <location>
        <begin position="53"/>
        <end position="70"/>
    </location>
</feature>
<dbReference type="GO" id="GO:0005886">
    <property type="term" value="C:plasma membrane"/>
    <property type="evidence" value="ECO:0007669"/>
    <property type="project" value="UniProtKB-UniRule"/>
</dbReference>
<dbReference type="EMBL" id="FNWL01000001">
    <property type="protein sequence ID" value="SEH12783.1"/>
    <property type="molecule type" value="Genomic_DNA"/>
</dbReference>
<dbReference type="HAMAP" id="MF_01361">
    <property type="entry name" value="UPF0391"/>
    <property type="match status" value="1"/>
</dbReference>
<reference evidence="7" key="1">
    <citation type="submission" date="2016-10" db="EMBL/GenBank/DDBJ databases">
        <authorList>
            <person name="Varghese N."/>
            <person name="Submissions S."/>
        </authorList>
    </citation>
    <scope>NUCLEOTIDE SEQUENCE [LARGE SCALE GENOMIC DNA]</scope>
    <source>
        <strain evidence="7">CGMCC 1.8981</strain>
    </source>
</reference>
<dbReference type="Proteomes" id="UP000199112">
    <property type="component" value="Unassembled WGS sequence"/>
</dbReference>
<evidence type="ECO:0000256" key="4">
    <source>
        <dbReference type="ARBA" id="ARBA00023136"/>
    </source>
</evidence>
<evidence type="ECO:0000256" key="1">
    <source>
        <dbReference type="ARBA" id="ARBA00022475"/>
    </source>
</evidence>